<reference evidence="3 4" key="1">
    <citation type="submission" date="2018-08" db="EMBL/GenBank/DDBJ databases">
        <title>Achromobacter xylosoxidans Genome sequencing and assembly.</title>
        <authorList>
            <person name="Wang R."/>
            <person name="Rensing C."/>
            <person name="Li Y."/>
        </authorList>
    </citation>
    <scope>NUCLEOTIDE SEQUENCE [LARGE SCALE GENOMIC DNA]</scope>
    <source>
        <strain evidence="3 4">GD003A</strain>
    </source>
</reference>
<dbReference type="Pfam" id="PF18883">
    <property type="entry name" value="AC_1"/>
    <property type="match status" value="1"/>
</dbReference>
<dbReference type="Gene3D" id="2.160.20.20">
    <property type="match status" value="1"/>
</dbReference>
<dbReference type="SUPFAM" id="SSF103515">
    <property type="entry name" value="Autotransporter"/>
    <property type="match status" value="1"/>
</dbReference>
<dbReference type="GO" id="GO:0019867">
    <property type="term" value="C:outer membrane"/>
    <property type="evidence" value="ECO:0007669"/>
    <property type="project" value="InterPro"/>
</dbReference>
<dbReference type="Gene3D" id="2.40.128.130">
    <property type="entry name" value="Autotransporter beta-domain"/>
    <property type="match status" value="1"/>
</dbReference>
<dbReference type="InterPro" id="IPR006315">
    <property type="entry name" value="OM_autotransptr_brl_dom"/>
</dbReference>
<accession>A0A424WHC9</accession>
<organism evidence="3 4">
    <name type="scientific">Alcaligenes xylosoxydans xylosoxydans</name>
    <name type="common">Achromobacter xylosoxidans</name>
    <dbReference type="NCBI Taxonomy" id="85698"/>
    <lineage>
        <taxon>Bacteria</taxon>
        <taxon>Pseudomonadati</taxon>
        <taxon>Pseudomonadota</taxon>
        <taxon>Betaproteobacteria</taxon>
        <taxon>Burkholderiales</taxon>
        <taxon>Alcaligenaceae</taxon>
        <taxon>Achromobacter</taxon>
    </lineage>
</organism>
<feature type="domain" description="Autotransporter" evidence="2">
    <location>
        <begin position="871"/>
        <end position="1159"/>
    </location>
</feature>
<comment type="caution">
    <text evidence="3">The sequence shown here is derived from an EMBL/GenBank/DDBJ whole genome shotgun (WGS) entry which is preliminary data.</text>
</comment>
<feature type="region of interest" description="Disordered" evidence="1">
    <location>
        <begin position="749"/>
        <end position="829"/>
    </location>
</feature>
<dbReference type="SMART" id="SM00869">
    <property type="entry name" value="Autotransporter"/>
    <property type="match status" value="1"/>
</dbReference>
<dbReference type="OrthoDB" id="8613300at2"/>
<dbReference type="InterPro" id="IPR005546">
    <property type="entry name" value="Autotransporte_beta"/>
</dbReference>
<dbReference type="InterPro" id="IPR051551">
    <property type="entry name" value="Autotransporter_adhesion"/>
</dbReference>
<dbReference type="NCBIfam" id="TIGR01414">
    <property type="entry name" value="autotrans_barl"/>
    <property type="match status" value="1"/>
</dbReference>
<evidence type="ECO:0000256" key="1">
    <source>
        <dbReference type="SAM" id="MobiDB-lite"/>
    </source>
</evidence>
<dbReference type="RefSeq" id="WP_118931933.1">
    <property type="nucleotide sequence ID" value="NZ_CP061008.1"/>
</dbReference>
<dbReference type="EMBL" id="QVXO01000006">
    <property type="protein sequence ID" value="RPJ92655.1"/>
    <property type="molecule type" value="Genomic_DNA"/>
</dbReference>
<evidence type="ECO:0000313" key="4">
    <source>
        <dbReference type="Proteomes" id="UP000285324"/>
    </source>
</evidence>
<dbReference type="PROSITE" id="PS51208">
    <property type="entry name" value="AUTOTRANSPORTER"/>
    <property type="match status" value="1"/>
</dbReference>
<dbReference type="InterPro" id="IPR011050">
    <property type="entry name" value="Pectin_lyase_fold/virulence"/>
</dbReference>
<name>A0A424WHC9_ALCXX</name>
<sequence>MNQHLTPIMIGILAATLPAYPVVGVAAELGQVDVSDPTGGTQMTLESGATVTHAGAGAAITVSIAGNKVIGDGIRIIAGGAGGQNTPGVKASQGGAAELSNGSVQTVGTGYYAYGLHATGAGSSISAVNTEISTAGLYSHGAYAQSGGKVTLKGGSVSLANNGSTGLRAEGANSLITAESLDITTAANNSAAVYVDNGGRVELTGVNASVRGNTIAAMAARGATSTLSLKDTHLTAVSGRGIDAESGRLVMAGGSVTAYGDAIMANSVYGVPGGAVEVSDATLSSSNGYGINLNADGASAKLRDVSISVTRSWGAGIWLIGVDSELDAVGLHIDSQSLGIDNRRGRAILRGGSITTRGNNAHGLYASREGGTQATIETYGTRIQTSGAGSVGALARVSGASISLTDSTIETEGVLAHGLFSSGTNSKVSATGTVVRTRGADATGLAMSNRTIVMLDSTQLSTEGADAYGIWSYVTGEDITNTLFLTNGSRVDTQDAAALLVTGGNHDFTLRDAQVTARQGGVEDGGLLLHARAVDVTSGGTTTTIEAGLVNLDASGSTLAGDILADSGVVDVSLKNASVLTGALISRGGRINSLGVDATSTWNVRGDSSFGVLNNAGTVRFVAPDAHAGFKTVTVNDYAGGGTLVMNTRLGDDSSLTDKLVIDGGSTSGTTAMRIVNAGGAGGQTTQGIRLVETINGGTTTADAFRLDAGSTGYRASAGTIAINGYDYSLVRGGANGVASDWYLTSVYTPGGEVDPETPEPPITDPGGEVDPEKPEPPITDPGGEVDPEKPEPPITDPGGEVDPEKPEPPVTEPGGPVAPPEITPPGGEGYVNVSPESGAYLGNQLAATRMFMHSLHDRAVGRIPSANDATDKAGNTLWARVKGSHDSGLRMTQGKVDVDTDSYVMQLGGDVLHARAGQDGVMFAGVMAGYGDARANSTSRLMLPGSNSSVNARARGKVTGYSVGVYATAYANDVTRLGAYADSTLQYARYSNQISSELGSARYHAHAWMASVEAGYAVRPFAPGSALAAVVVEPQVQVAYTRYDAEDATLPGMKLESGSANSVTTRVGARVYPLGKSEAGATMRPFLEANWLHNTGTPQVAIGDGRFSVKPLRDAAELKMGAEGRIGKSLYLAGQVSGLAGNGDQRGIGGMLNVTYRW</sequence>
<dbReference type="Proteomes" id="UP000285324">
    <property type="component" value="Unassembled WGS sequence"/>
</dbReference>
<dbReference type="PANTHER" id="PTHR35037">
    <property type="entry name" value="C-TERMINAL REGION OF AIDA-LIKE PROTEIN"/>
    <property type="match status" value="1"/>
</dbReference>
<dbReference type="PANTHER" id="PTHR35037:SF3">
    <property type="entry name" value="C-TERMINAL REGION OF AIDA-LIKE PROTEIN"/>
    <property type="match status" value="1"/>
</dbReference>
<dbReference type="AlphaFoldDB" id="A0A424WHC9"/>
<dbReference type="InterPro" id="IPR012332">
    <property type="entry name" value="Autotransporter_pectin_lyase_C"/>
</dbReference>
<dbReference type="InterPro" id="IPR043990">
    <property type="entry name" value="AC_1"/>
</dbReference>
<evidence type="ECO:0000259" key="2">
    <source>
        <dbReference type="PROSITE" id="PS51208"/>
    </source>
</evidence>
<dbReference type="SUPFAM" id="SSF51126">
    <property type="entry name" value="Pectin lyase-like"/>
    <property type="match status" value="1"/>
</dbReference>
<protein>
    <submittedName>
        <fullName evidence="3">Autotransporter outer membrane beta-barrel domain-containing protein</fullName>
    </submittedName>
</protein>
<evidence type="ECO:0000313" key="3">
    <source>
        <dbReference type="EMBL" id="RPJ92655.1"/>
    </source>
</evidence>
<proteinExistence type="predicted"/>
<feature type="compositionally biased region" description="Pro residues" evidence="1">
    <location>
        <begin position="809"/>
        <end position="824"/>
    </location>
</feature>
<dbReference type="CDD" id="cd01344">
    <property type="entry name" value="PL2_Passenger_AT"/>
    <property type="match status" value="1"/>
</dbReference>
<dbReference type="InterPro" id="IPR036709">
    <property type="entry name" value="Autotransporte_beta_dom_sf"/>
</dbReference>
<gene>
    <name evidence="3" type="ORF">DY367_05885</name>
</gene>